<dbReference type="EMBL" id="QVME01000001">
    <property type="protein sequence ID" value="RGE70367.1"/>
    <property type="molecule type" value="Genomic_DNA"/>
</dbReference>
<sequence length="359" mass="39121">MGNKKIRLGLVGVGNCAASLVEGIVFYKDQETADRVGGLMHYNVGGYEPSDIQVVVGFDVDSKKVGKDVSQAIWEKPNCAYKICDVPFLNAPVLKAPVLDGAPEHLRYYYGKDYFTIDDSQQPVDVAQALIDYKVDVILINLPTGSHDAVRFYVDCAKKAKCGVVNGIPEFIASDPKIAAECKEAGIPVLGDDWKSQIGATIVHRALAKLFEDRGIRIDKSYQLNFAGNTDFINLVMRGETKHVSKHDAISSILKKKDTAIAPGFAFVDNQGDQKTAEIYIEGAKFGNAPVKLQLHLEVEDSPNSGGISIDAVRCCMLAKDRGISGAIEAPSSYFFKHPPVQFTDDVCKEKVNNFIAGK</sequence>
<dbReference type="InterPro" id="IPR013021">
    <property type="entry name" value="Myo-inos-1-P_Synthase_GAPDH"/>
</dbReference>
<dbReference type="GeneID" id="72464838"/>
<evidence type="ECO:0000313" key="5">
    <source>
        <dbReference type="Proteomes" id="UP000260828"/>
    </source>
</evidence>
<dbReference type="Proteomes" id="UP000260828">
    <property type="component" value="Unassembled WGS sequence"/>
</dbReference>
<dbReference type="Pfam" id="PF01658">
    <property type="entry name" value="Inos-1-P_synth"/>
    <property type="match status" value="1"/>
</dbReference>
<organism evidence="2 4">
    <name type="scientific">Anaerotruncus colihominis</name>
    <dbReference type="NCBI Taxonomy" id="169435"/>
    <lineage>
        <taxon>Bacteria</taxon>
        <taxon>Bacillati</taxon>
        <taxon>Bacillota</taxon>
        <taxon>Clostridia</taxon>
        <taxon>Eubacteriales</taxon>
        <taxon>Oscillospiraceae</taxon>
        <taxon>Anaerotruncus</taxon>
    </lineage>
</organism>
<dbReference type="AlphaFoldDB" id="A0A1Y4EBW4"/>
<reference evidence="3 5" key="3">
    <citation type="submission" date="2018-08" db="EMBL/GenBank/DDBJ databases">
        <title>A genome reference for cultivated species of the human gut microbiota.</title>
        <authorList>
            <person name="Zou Y."/>
            <person name="Xue W."/>
            <person name="Luo G."/>
        </authorList>
    </citation>
    <scope>NUCLEOTIDE SEQUENCE [LARGE SCALE GENOMIC DNA]</scope>
    <source>
        <strain evidence="3 5">TF05-12AC</strain>
    </source>
</reference>
<dbReference type="Gene3D" id="3.40.50.720">
    <property type="entry name" value="NAD(P)-binding Rossmann-like Domain"/>
    <property type="match status" value="1"/>
</dbReference>
<dbReference type="SUPFAM" id="SSF51735">
    <property type="entry name" value="NAD(P)-binding Rossmann-fold domains"/>
    <property type="match status" value="1"/>
</dbReference>
<dbReference type="GO" id="GO:0004512">
    <property type="term" value="F:inositol-3-phosphate synthase activity"/>
    <property type="evidence" value="ECO:0007669"/>
    <property type="project" value="TreeGrafter"/>
</dbReference>
<dbReference type="InterPro" id="IPR052199">
    <property type="entry name" value="MIPS"/>
</dbReference>
<dbReference type="PANTHER" id="PTHR43125:SF1">
    <property type="entry name" value="INOSITOL-3-PHOSPHATE SYNTHASE"/>
    <property type="match status" value="1"/>
</dbReference>
<dbReference type="RefSeq" id="WP_006876170.1">
    <property type="nucleotide sequence ID" value="NZ_CABIWA010000001.1"/>
</dbReference>
<dbReference type="GO" id="GO:0006021">
    <property type="term" value="P:inositol biosynthetic process"/>
    <property type="evidence" value="ECO:0007669"/>
    <property type="project" value="TreeGrafter"/>
</dbReference>
<comment type="caution">
    <text evidence="2">The sequence shown here is derived from an EMBL/GenBank/DDBJ whole genome shotgun (WGS) entry which is preliminary data.</text>
</comment>
<gene>
    <name evidence="2" type="ORF">B5F11_15310</name>
    <name evidence="3" type="ORF">DXC40_04785</name>
</gene>
<dbReference type="Proteomes" id="UP000196386">
    <property type="component" value="Unassembled WGS sequence"/>
</dbReference>
<accession>A0A1Y4EBW4</accession>
<protein>
    <submittedName>
        <fullName evidence="2">Myo-inositol-1-phosphate synthase</fullName>
    </submittedName>
</protein>
<reference evidence="2" key="2">
    <citation type="journal article" date="2018" name="BMC Genomics">
        <title>Whole genome sequencing and function prediction of 133 gut anaerobes isolated from chicken caecum in pure cultures.</title>
        <authorList>
            <person name="Medvecky M."/>
            <person name="Cejkova D."/>
            <person name="Polansky O."/>
            <person name="Karasova D."/>
            <person name="Kubasova T."/>
            <person name="Cizek A."/>
            <person name="Rychlik I."/>
        </authorList>
    </citation>
    <scope>NUCLEOTIDE SEQUENCE</scope>
    <source>
        <strain evidence="2">An175</strain>
    </source>
</reference>
<dbReference type="SUPFAM" id="SSF55347">
    <property type="entry name" value="Glyceraldehyde-3-phosphate dehydrogenase-like, C-terminal domain"/>
    <property type="match status" value="1"/>
</dbReference>
<reference evidence="4" key="1">
    <citation type="submission" date="2017-04" db="EMBL/GenBank/DDBJ databases">
        <title>Function of individual gut microbiota members based on whole genome sequencing of pure cultures obtained from chicken caecum.</title>
        <authorList>
            <person name="Medvecky M."/>
            <person name="Cejkova D."/>
            <person name="Polansky O."/>
            <person name="Karasova D."/>
            <person name="Kubasova T."/>
            <person name="Cizek A."/>
            <person name="Rychlik I."/>
        </authorList>
    </citation>
    <scope>NUCLEOTIDE SEQUENCE [LARGE SCALE GENOMIC DNA]</scope>
    <source>
        <strain evidence="4">An175</strain>
    </source>
</reference>
<dbReference type="InterPro" id="IPR036291">
    <property type="entry name" value="NAD(P)-bd_dom_sf"/>
</dbReference>
<dbReference type="Gene3D" id="3.30.360.10">
    <property type="entry name" value="Dihydrodipicolinate Reductase, domain 2"/>
    <property type="match status" value="1"/>
</dbReference>
<dbReference type="EMBL" id="NFKP01000022">
    <property type="protein sequence ID" value="OUP68124.1"/>
    <property type="molecule type" value="Genomic_DNA"/>
</dbReference>
<evidence type="ECO:0000313" key="3">
    <source>
        <dbReference type="EMBL" id="RGE70367.1"/>
    </source>
</evidence>
<name>A0A1Y4EBW4_9FIRM</name>
<dbReference type="PANTHER" id="PTHR43125">
    <property type="entry name" value="INOSITOL-3-PHOSPHATE SYNTHASE"/>
    <property type="match status" value="1"/>
</dbReference>
<proteinExistence type="predicted"/>
<evidence type="ECO:0000313" key="4">
    <source>
        <dbReference type="Proteomes" id="UP000196386"/>
    </source>
</evidence>
<evidence type="ECO:0000259" key="1">
    <source>
        <dbReference type="Pfam" id="PF01658"/>
    </source>
</evidence>
<evidence type="ECO:0000313" key="2">
    <source>
        <dbReference type="EMBL" id="OUP68124.1"/>
    </source>
</evidence>
<feature type="domain" description="Myo-inositol-1-phosphate synthase GAPDH-like" evidence="1">
    <location>
        <begin position="199"/>
        <end position="302"/>
    </location>
</feature>